<protein>
    <recommendedName>
        <fullName evidence="4">Nucleoporin NUP53</fullName>
    </recommendedName>
</protein>
<dbReference type="InterPro" id="IPR012677">
    <property type="entry name" value="Nucleotide-bd_a/b_plait_sf"/>
</dbReference>
<accession>A0AAE0P4X8</accession>
<comment type="caution">
    <text evidence="2">The sequence shown here is derived from an EMBL/GenBank/DDBJ whole genome shotgun (WGS) entry which is preliminary data.</text>
</comment>
<feature type="region of interest" description="Disordered" evidence="1">
    <location>
        <begin position="92"/>
        <end position="121"/>
    </location>
</feature>
<evidence type="ECO:0008006" key="4">
    <source>
        <dbReference type="Google" id="ProtNLM"/>
    </source>
</evidence>
<name>A0AAE0P4X8_9PEZI</name>
<reference evidence="2" key="1">
    <citation type="journal article" date="2023" name="Mol. Phylogenet. Evol.">
        <title>Genome-scale phylogeny and comparative genomics of the fungal order Sordariales.</title>
        <authorList>
            <person name="Hensen N."/>
            <person name="Bonometti L."/>
            <person name="Westerberg I."/>
            <person name="Brannstrom I.O."/>
            <person name="Guillou S."/>
            <person name="Cros-Aarteil S."/>
            <person name="Calhoun S."/>
            <person name="Haridas S."/>
            <person name="Kuo A."/>
            <person name="Mondo S."/>
            <person name="Pangilinan J."/>
            <person name="Riley R."/>
            <person name="LaButti K."/>
            <person name="Andreopoulos B."/>
            <person name="Lipzen A."/>
            <person name="Chen C."/>
            <person name="Yan M."/>
            <person name="Daum C."/>
            <person name="Ng V."/>
            <person name="Clum A."/>
            <person name="Steindorff A."/>
            <person name="Ohm R.A."/>
            <person name="Martin F."/>
            <person name="Silar P."/>
            <person name="Natvig D.O."/>
            <person name="Lalanne C."/>
            <person name="Gautier V."/>
            <person name="Ament-Velasquez S.L."/>
            <person name="Kruys A."/>
            <person name="Hutchinson M.I."/>
            <person name="Powell A.J."/>
            <person name="Barry K."/>
            <person name="Miller A.N."/>
            <person name="Grigoriev I.V."/>
            <person name="Debuchy R."/>
            <person name="Gladieux P."/>
            <person name="Hiltunen Thoren M."/>
            <person name="Johannesson H."/>
        </authorList>
    </citation>
    <scope>NUCLEOTIDE SEQUENCE</scope>
    <source>
        <strain evidence="2">CBS 232.78</strain>
    </source>
</reference>
<sequence>MAPLILHNVPDDELYIGDDGVKRPYAMVFPHQDGASGRTRKPVVETGSFGKSTRRSRSKTGTPARREDPTVAAADKVFSNWINEQSRDAHALPQTTTGTGQQVSASQPGLGTQTLGDPNAPTQARFVKKQEPTEIILRGYRSTQQQYAAVNHYEELAGMICEDYSREPPIESRRYKSELREPAYTRRRALTAEERAKVNKADCGEHWVKVTFESAEAAEAAVASSPQSILGHLVYAEPYHGIPPARDEAIVDVPVVTEIPDVGRGRRRASSRAGGASSASAAFARAMMNPDSFDLIPPNANDRAAPASGGGSSTAFGRAMMNPDGFDWSPPRSEQSSRTADSTTVASGTGSSTTATSGTVTGRKGVAGDRSTPPPLQHTPPANPAATDEFCRAIPTVRKVKLLPMEDALLPAPSYTQRMLNHVPIFRWFSGSMIGNEVPRTDTGEFDWDKASLYWKMIWYLDSIFNLFGGEILNADKED</sequence>
<dbReference type="Gene3D" id="3.30.70.330">
    <property type="match status" value="1"/>
</dbReference>
<dbReference type="Proteomes" id="UP001285441">
    <property type="component" value="Unassembled WGS sequence"/>
</dbReference>
<feature type="region of interest" description="Disordered" evidence="1">
    <location>
        <begin position="294"/>
        <end position="387"/>
    </location>
</feature>
<feature type="region of interest" description="Disordered" evidence="1">
    <location>
        <begin position="32"/>
        <end position="68"/>
    </location>
</feature>
<dbReference type="EMBL" id="JAULSW010000001">
    <property type="protein sequence ID" value="KAK3393045.1"/>
    <property type="molecule type" value="Genomic_DNA"/>
</dbReference>
<feature type="compositionally biased region" description="Low complexity" evidence="1">
    <location>
        <begin position="342"/>
        <end position="362"/>
    </location>
</feature>
<proteinExistence type="predicted"/>
<dbReference type="AlphaFoldDB" id="A0AAE0P4X8"/>
<evidence type="ECO:0000313" key="3">
    <source>
        <dbReference type="Proteomes" id="UP001285441"/>
    </source>
</evidence>
<gene>
    <name evidence="2" type="ORF">B0H63DRAFT_457234</name>
</gene>
<feature type="compositionally biased region" description="Polar residues" evidence="1">
    <location>
        <begin position="332"/>
        <end position="341"/>
    </location>
</feature>
<evidence type="ECO:0000256" key="1">
    <source>
        <dbReference type="SAM" id="MobiDB-lite"/>
    </source>
</evidence>
<evidence type="ECO:0000313" key="2">
    <source>
        <dbReference type="EMBL" id="KAK3393045.1"/>
    </source>
</evidence>
<feature type="compositionally biased region" description="Polar residues" evidence="1">
    <location>
        <begin position="93"/>
        <end position="121"/>
    </location>
</feature>
<reference evidence="2" key="2">
    <citation type="submission" date="2023-06" db="EMBL/GenBank/DDBJ databases">
        <authorList>
            <consortium name="Lawrence Berkeley National Laboratory"/>
            <person name="Haridas S."/>
            <person name="Hensen N."/>
            <person name="Bonometti L."/>
            <person name="Westerberg I."/>
            <person name="Brannstrom I.O."/>
            <person name="Guillou S."/>
            <person name="Cros-Aarteil S."/>
            <person name="Calhoun S."/>
            <person name="Kuo A."/>
            <person name="Mondo S."/>
            <person name="Pangilinan J."/>
            <person name="Riley R."/>
            <person name="LaButti K."/>
            <person name="Andreopoulos B."/>
            <person name="Lipzen A."/>
            <person name="Chen C."/>
            <person name="Yanf M."/>
            <person name="Daum C."/>
            <person name="Ng V."/>
            <person name="Clum A."/>
            <person name="Steindorff A."/>
            <person name="Ohm R."/>
            <person name="Martin F."/>
            <person name="Silar P."/>
            <person name="Natvig D."/>
            <person name="Lalanne C."/>
            <person name="Gautier V."/>
            <person name="Ament-velasquez S.L."/>
            <person name="Kruys A."/>
            <person name="Hutchinson M.I."/>
            <person name="Powell A.J."/>
            <person name="Barry K."/>
            <person name="Miller A.N."/>
            <person name="Grigoriev I.V."/>
            <person name="Debuchy R."/>
            <person name="Gladieux P."/>
            <person name="Thoren M.H."/>
            <person name="Johannesson H."/>
        </authorList>
    </citation>
    <scope>NUCLEOTIDE SEQUENCE</scope>
    <source>
        <strain evidence="2">CBS 232.78</strain>
    </source>
</reference>
<feature type="compositionally biased region" description="Pro residues" evidence="1">
    <location>
        <begin position="372"/>
        <end position="383"/>
    </location>
</feature>
<organism evidence="2 3">
    <name type="scientific">Podospora didyma</name>
    <dbReference type="NCBI Taxonomy" id="330526"/>
    <lineage>
        <taxon>Eukaryota</taxon>
        <taxon>Fungi</taxon>
        <taxon>Dikarya</taxon>
        <taxon>Ascomycota</taxon>
        <taxon>Pezizomycotina</taxon>
        <taxon>Sordariomycetes</taxon>
        <taxon>Sordariomycetidae</taxon>
        <taxon>Sordariales</taxon>
        <taxon>Podosporaceae</taxon>
        <taxon>Podospora</taxon>
    </lineage>
</organism>
<keyword evidence="3" id="KW-1185">Reference proteome</keyword>